<feature type="transmembrane region" description="Helical" evidence="1">
    <location>
        <begin position="91"/>
        <end position="112"/>
    </location>
</feature>
<name>A0ABW9X721_9FIRM</name>
<reference evidence="2 3" key="1">
    <citation type="journal article" date="2019" name="Nat. Med.">
        <title>A library of human gut bacterial isolates paired with longitudinal multiomics data enables mechanistic microbiome research.</title>
        <authorList>
            <person name="Poyet M."/>
            <person name="Groussin M."/>
            <person name="Gibbons S.M."/>
            <person name="Avila-Pacheco J."/>
            <person name="Jiang X."/>
            <person name="Kearney S.M."/>
            <person name="Perrotta A.R."/>
            <person name="Berdy B."/>
            <person name="Zhao S."/>
            <person name="Lieberman T.D."/>
            <person name="Swanson P.K."/>
            <person name="Smith M."/>
            <person name="Roesemann S."/>
            <person name="Alexander J.E."/>
            <person name="Rich S.A."/>
            <person name="Livny J."/>
            <person name="Vlamakis H."/>
            <person name="Clish C."/>
            <person name="Bullock K."/>
            <person name="Deik A."/>
            <person name="Scott J."/>
            <person name="Pierce K.A."/>
            <person name="Xavier R.J."/>
            <person name="Alm E.J."/>
        </authorList>
    </citation>
    <scope>NUCLEOTIDE SEQUENCE [LARGE SCALE GENOMIC DNA]</scope>
    <source>
        <strain evidence="2 3">BIOML-A1</strain>
    </source>
</reference>
<keyword evidence="1" id="KW-0812">Transmembrane</keyword>
<evidence type="ECO:0000256" key="1">
    <source>
        <dbReference type="SAM" id="Phobius"/>
    </source>
</evidence>
<feature type="transmembrane region" description="Helical" evidence="1">
    <location>
        <begin position="210"/>
        <end position="240"/>
    </location>
</feature>
<keyword evidence="1" id="KW-0472">Membrane</keyword>
<comment type="caution">
    <text evidence="2">The sequence shown here is derived from an EMBL/GenBank/DDBJ whole genome shotgun (WGS) entry which is preliminary data.</text>
</comment>
<sequence>MSRNVRYLLLVFFNCLCIVFFLIFNIDMLFGIAMLLWIDLIVYAVSKFNERSVFFGFLVTFFIFLMGRQMLEIFGLHKIETDFPDSVQKKTEITLLLSLMGLFGGYIISGYIKNSKMKIRIKKKQNNEQTLLVPYIRKVSSILFRITYIFAILKVLESAIYVSYAGYLSMYTSFSSNLPYIIQKLAELSPILMFTYLGTLPSKKECQCNIVLYIIYLLSTLATGRRFECIGGLLLLVVYYALRNENTDNQKERWIDKKTILIIGIGALGIIIVANIIGTSRYGTESYQKTNGYLLDFIYQQGVSINVIKRYIEYGANLPKGKLYFIGSTLSVLARSPIGRILNIAVYGGNTVENAMNGFSFAHALSYLVMGKQYLNGNGMGSSYIAEIMYSFGYMGVFIANIFYGVFLRKFFKLKKDKVWINTIIIIMMKSLFFAPRGSFDAFFSDLLSVNVWLTLIFVYLFSSMIYKNKKKTYAKRGRNV</sequence>
<protein>
    <submittedName>
        <fullName evidence="2">O-antigen polysaccharide polymerase Wzy</fullName>
    </submittedName>
</protein>
<dbReference type="InterPro" id="IPR029468">
    <property type="entry name" value="O-ag_pol_Wzy"/>
</dbReference>
<feature type="transmembrane region" description="Helical" evidence="1">
    <location>
        <begin position="53"/>
        <end position="71"/>
    </location>
</feature>
<feature type="transmembrane region" description="Helical" evidence="1">
    <location>
        <begin position="260"/>
        <end position="278"/>
    </location>
</feature>
<evidence type="ECO:0000313" key="2">
    <source>
        <dbReference type="EMBL" id="MZL78672.1"/>
    </source>
</evidence>
<feature type="transmembrane region" description="Helical" evidence="1">
    <location>
        <begin position="146"/>
        <end position="168"/>
    </location>
</feature>
<feature type="transmembrane region" description="Helical" evidence="1">
    <location>
        <begin position="447"/>
        <end position="467"/>
    </location>
</feature>
<dbReference type="RefSeq" id="WP_129975957.1">
    <property type="nucleotide sequence ID" value="NZ_JBKXRO010000014.1"/>
</dbReference>
<gene>
    <name evidence="2" type="ORF">GT718_15245</name>
</gene>
<evidence type="ECO:0000313" key="3">
    <source>
        <dbReference type="Proteomes" id="UP000452293"/>
    </source>
</evidence>
<dbReference type="Pfam" id="PF14296">
    <property type="entry name" value="O-ag_pol_Wzy"/>
    <property type="match status" value="1"/>
</dbReference>
<proteinExistence type="predicted"/>
<dbReference type="NCBIfam" id="TIGR04370">
    <property type="entry name" value="glyco_rpt_poly"/>
    <property type="match status" value="1"/>
</dbReference>
<keyword evidence="3" id="KW-1185">Reference proteome</keyword>
<feature type="transmembrane region" description="Helical" evidence="1">
    <location>
        <begin position="388"/>
        <end position="407"/>
    </location>
</feature>
<organism evidence="2 3">
    <name type="scientific">Blautia massiliensis</name>
    <name type="common">ex Durand et al. 2017</name>
    <dbReference type="NCBI Taxonomy" id="1737424"/>
    <lineage>
        <taxon>Bacteria</taxon>
        <taxon>Bacillati</taxon>
        <taxon>Bacillota</taxon>
        <taxon>Clostridia</taxon>
        <taxon>Lachnospirales</taxon>
        <taxon>Lachnospiraceae</taxon>
        <taxon>Blautia</taxon>
    </lineage>
</organism>
<feature type="transmembrane region" description="Helical" evidence="1">
    <location>
        <begin position="7"/>
        <end position="24"/>
    </location>
</feature>
<feature type="transmembrane region" description="Helical" evidence="1">
    <location>
        <begin position="419"/>
        <end position="435"/>
    </location>
</feature>
<dbReference type="Proteomes" id="UP000452293">
    <property type="component" value="Unassembled WGS sequence"/>
</dbReference>
<dbReference type="EMBL" id="WWVW01000035">
    <property type="protein sequence ID" value="MZL78672.1"/>
    <property type="molecule type" value="Genomic_DNA"/>
</dbReference>
<keyword evidence="1" id="KW-1133">Transmembrane helix</keyword>
<feature type="transmembrane region" description="Helical" evidence="1">
    <location>
        <begin position="30"/>
        <end position="46"/>
    </location>
</feature>
<accession>A0ABW9X721</accession>